<evidence type="ECO:0000313" key="2">
    <source>
        <dbReference type="EMBL" id="KAA9010731.1"/>
    </source>
</evidence>
<dbReference type="Proteomes" id="UP000326554">
    <property type="component" value="Unassembled WGS sequence"/>
</dbReference>
<dbReference type="Gene3D" id="3.10.400.10">
    <property type="entry name" value="Sulfate adenylyltransferase"/>
    <property type="match status" value="1"/>
</dbReference>
<organism evidence="2 3">
    <name type="scientific">Histidinibacterium aquaticum</name>
    <dbReference type="NCBI Taxonomy" id="2613962"/>
    <lineage>
        <taxon>Bacteria</taxon>
        <taxon>Pseudomonadati</taxon>
        <taxon>Pseudomonadota</taxon>
        <taxon>Alphaproteobacteria</taxon>
        <taxon>Rhodobacterales</taxon>
        <taxon>Paracoccaceae</taxon>
        <taxon>Histidinibacterium</taxon>
    </lineage>
</organism>
<comment type="caution">
    <text evidence="2">The sequence shown here is derived from an EMBL/GenBank/DDBJ whole genome shotgun (WGS) entry which is preliminary data.</text>
</comment>
<proteinExistence type="predicted"/>
<dbReference type="PANTHER" id="PTHR39203">
    <property type="entry name" value="CYTOPLASMIC PROTEIN-RELATED"/>
    <property type="match status" value="1"/>
</dbReference>
<sequence length="142" mass="15684">MWRAYCEATGHEGDCVVIRFGDSPGMAEELAALVLFGPKRATASLAREYGPDEPLPAVGDHVLFLGGDGTPRGIWRTTDVRVGPLTSVTDSFAHDEGEGARTRDSWLADHRAYFSRQAEAEGFAFHDGIETVFERFELVWPR</sequence>
<keyword evidence="3" id="KW-1185">Reference proteome</keyword>
<evidence type="ECO:0000259" key="1">
    <source>
        <dbReference type="SMART" id="SM01022"/>
    </source>
</evidence>
<name>A0A5J5GR41_9RHOB</name>
<dbReference type="Pfam" id="PF04266">
    <property type="entry name" value="ASCH"/>
    <property type="match status" value="1"/>
</dbReference>
<feature type="domain" description="ASCH" evidence="1">
    <location>
        <begin position="18"/>
        <end position="140"/>
    </location>
</feature>
<dbReference type="InterPro" id="IPR007374">
    <property type="entry name" value="ASCH_domain"/>
</dbReference>
<dbReference type="InterPro" id="IPR015947">
    <property type="entry name" value="PUA-like_sf"/>
</dbReference>
<dbReference type="CDD" id="cd06553">
    <property type="entry name" value="ASCH_Ef3133_like"/>
    <property type="match status" value="1"/>
</dbReference>
<gene>
    <name evidence="2" type="ORF">F3S47_03940</name>
</gene>
<dbReference type="SUPFAM" id="SSF88697">
    <property type="entry name" value="PUA domain-like"/>
    <property type="match status" value="1"/>
</dbReference>
<reference evidence="2 3" key="1">
    <citation type="submission" date="2019-09" db="EMBL/GenBank/DDBJ databases">
        <authorList>
            <person name="Park J.-S."/>
            <person name="Choi H.-J."/>
        </authorList>
    </citation>
    <scope>NUCLEOTIDE SEQUENCE [LARGE SCALE GENOMIC DNA]</scope>
    <source>
        <strain evidence="2 3">176SS1-4</strain>
    </source>
</reference>
<dbReference type="InterPro" id="IPR009326">
    <property type="entry name" value="DUF984"/>
</dbReference>
<evidence type="ECO:0000313" key="3">
    <source>
        <dbReference type="Proteomes" id="UP000326554"/>
    </source>
</evidence>
<dbReference type="PANTHER" id="PTHR39203:SF1">
    <property type="entry name" value="CYTOPLASMIC PROTEIN"/>
    <property type="match status" value="1"/>
</dbReference>
<accession>A0A5J5GR41</accession>
<dbReference type="AlphaFoldDB" id="A0A5J5GR41"/>
<dbReference type="SMART" id="SM01022">
    <property type="entry name" value="ASCH"/>
    <property type="match status" value="1"/>
</dbReference>
<dbReference type="EMBL" id="VYQE01000001">
    <property type="protein sequence ID" value="KAA9010731.1"/>
    <property type="molecule type" value="Genomic_DNA"/>
</dbReference>
<dbReference type="PIRSF" id="PIRSF021320">
    <property type="entry name" value="DUF984"/>
    <property type="match status" value="1"/>
</dbReference>
<protein>
    <submittedName>
        <fullName evidence="2">ASCH domain-containing protein</fullName>
    </submittedName>
</protein>